<comment type="caution">
    <text evidence="2">The sequence shown here is derived from an EMBL/GenBank/DDBJ whole genome shotgun (WGS) entry which is preliminary data.</text>
</comment>
<dbReference type="Pfam" id="PF19054">
    <property type="entry name" value="DUF5753"/>
    <property type="match status" value="1"/>
</dbReference>
<evidence type="ECO:0000313" key="2">
    <source>
        <dbReference type="EMBL" id="NYE45303.1"/>
    </source>
</evidence>
<protein>
    <recommendedName>
        <fullName evidence="1">DUF5753 domain-containing protein</fullName>
    </recommendedName>
</protein>
<keyword evidence="3" id="KW-1185">Reference proteome</keyword>
<dbReference type="Proteomes" id="UP000589036">
    <property type="component" value="Unassembled WGS sequence"/>
</dbReference>
<dbReference type="EMBL" id="JACCCC010000001">
    <property type="protein sequence ID" value="NYE45303.1"/>
    <property type="molecule type" value="Genomic_DNA"/>
</dbReference>
<evidence type="ECO:0000313" key="3">
    <source>
        <dbReference type="Proteomes" id="UP000589036"/>
    </source>
</evidence>
<sequence>MSDIERGRTAAKRDAAERIDQVLTSGGRLVALWESQYDGYQAPAWVREVSELEARATRIRDYHPLVVPGLLQTEEYATMAVRAGNKSATAREVGALVRARMDRQEVLRGDLAPRYLAVVDETVFRRPTGSRRVMAAQIEHLLTMADNERIEVLVVPLETPMHPGMDGAFRLISVPEVGEILWQETRNTGGPVENPEHIEEHVNLFADLLGVALPAYASGELLERIKGEMK</sequence>
<proteinExistence type="predicted"/>
<feature type="domain" description="DUF5753" evidence="1">
    <location>
        <begin position="47"/>
        <end position="224"/>
    </location>
</feature>
<accession>A0A852TRJ0</accession>
<dbReference type="AlphaFoldDB" id="A0A852TRJ0"/>
<evidence type="ECO:0000259" key="1">
    <source>
        <dbReference type="Pfam" id="PF19054"/>
    </source>
</evidence>
<name>A0A852TRJ0_9ACTN</name>
<gene>
    <name evidence="2" type="ORF">HDA32_000423</name>
</gene>
<organism evidence="2 3">
    <name type="scientific">Spinactinospora alkalitolerans</name>
    <dbReference type="NCBI Taxonomy" id="687207"/>
    <lineage>
        <taxon>Bacteria</taxon>
        <taxon>Bacillati</taxon>
        <taxon>Actinomycetota</taxon>
        <taxon>Actinomycetes</taxon>
        <taxon>Streptosporangiales</taxon>
        <taxon>Nocardiopsidaceae</taxon>
        <taxon>Spinactinospora</taxon>
    </lineage>
</organism>
<dbReference type="InterPro" id="IPR043917">
    <property type="entry name" value="DUF5753"/>
</dbReference>
<reference evidence="2 3" key="1">
    <citation type="submission" date="2020-07" db="EMBL/GenBank/DDBJ databases">
        <title>Sequencing the genomes of 1000 actinobacteria strains.</title>
        <authorList>
            <person name="Klenk H.-P."/>
        </authorList>
    </citation>
    <scope>NUCLEOTIDE SEQUENCE [LARGE SCALE GENOMIC DNA]</scope>
    <source>
        <strain evidence="2 3">CXB654</strain>
    </source>
</reference>